<evidence type="ECO:0000256" key="2">
    <source>
        <dbReference type="ARBA" id="ARBA00022679"/>
    </source>
</evidence>
<evidence type="ECO:0000256" key="5">
    <source>
        <dbReference type="HAMAP-Rule" id="MF_00113"/>
    </source>
</evidence>
<evidence type="ECO:0000313" key="7">
    <source>
        <dbReference type="Proteomes" id="UP000178925"/>
    </source>
</evidence>
<dbReference type="Proteomes" id="UP000178925">
    <property type="component" value="Unassembled WGS sequence"/>
</dbReference>
<keyword evidence="4 5" id="KW-0671">Queuosine biosynthesis</keyword>
<comment type="pathway">
    <text evidence="5">tRNA modification; tRNA-queuosine biosynthesis.</text>
</comment>
<dbReference type="InterPro" id="IPR042119">
    <property type="entry name" value="QueA_dom2"/>
</dbReference>
<dbReference type="EMBL" id="MFGC01000048">
    <property type="protein sequence ID" value="OGF26468.1"/>
    <property type="molecule type" value="Genomic_DNA"/>
</dbReference>
<dbReference type="PANTHER" id="PTHR30307">
    <property type="entry name" value="S-ADENOSYLMETHIONINE:TRNA RIBOSYLTRANSFERASE-ISOMERASE"/>
    <property type="match status" value="1"/>
</dbReference>
<dbReference type="HAMAP" id="MF_00113">
    <property type="entry name" value="QueA"/>
    <property type="match status" value="1"/>
</dbReference>
<comment type="subcellular location">
    <subcellularLocation>
        <location evidence="5">Cytoplasm</location>
    </subcellularLocation>
</comment>
<dbReference type="InterPro" id="IPR003699">
    <property type="entry name" value="QueA"/>
</dbReference>
<comment type="function">
    <text evidence="5">Transfers and isomerizes the ribose moiety from AdoMet to the 7-aminomethyl group of 7-deazaguanine (preQ1-tRNA) to give epoxyqueuosine (oQ-tRNA).</text>
</comment>
<dbReference type="EC" id="2.4.99.17" evidence="5"/>
<evidence type="ECO:0000256" key="4">
    <source>
        <dbReference type="ARBA" id="ARBA00022785"/>
    </source>
</evidence>
<comment type="catalytic activity">
    <reaction evidence="5">
        <text>7-aminomethyl-7-carbaguanosine(34) in tRNA + S-adenosyl-L-methionine = epoxyqueuosine(34) in tRNA + adenine + L-methionine + 2 H(+)</text>
        <dbReference type="Rhea" id="RHEA:32155"/>
        <dbReference type="Rhea" id="RHEA-COMP:10342"/>
        <dbReference type="Rhea" id="RHEA-COMP:18582"/>
        <dbReference type="ChEBI" id="CHEBI:15378"/>
        <dbReference type="ChEBI" id="CHEBI:16708"/>
        <dbReference type="ChEBI" id="CHEBI:57844"/>
        <dbReference type="ChEBI" id="CHEBI:59789"/>
        <dbReference type="ChEBI" id="CHEBI:82833"/>
        <dbReference type="ChEBI" id="CHEBI:194443"/>
        <dbReference type="EC" id="2.4.99.17"/>
    </reaction>
</comment>
<dbReference type="PANTHER" id="PTHR30307:SF0">
    <property type="entry name" value="S-ADENOSYLMETHIONINE:TRNA RIBOSYLTRANSFERASE-ISOMERASE"/>
    <property type="match status" value="1"/>
</dbReference>
<dbReference type="Gene3D" id="2.40.10.240">
    <property type="entry name" value="QueA-like"/>
    <property type="match status" value="1"/>
</dbReference>
<dbReference type="GO" id="GO:0051075">
    <property type="term" value="F:S-adenosylmethionine:tRNA ribosyltransferase-isomerase activity"/>
    <property type="evidence" value="ECO:0007669"/>
    <property type="project" value="UniProtKB-EC"/>
</dbReference>
<comment type="similarity">
    <text evidence="5">Belongs to the QueA family.</text>
</comment>
<dbReference type="NCBIfam" id="TIGR00113">
    <property type="entry name" value="queA"/>
    <property type="match status" value="1"/>
</dbReference>
<keyword evidence="6" id="KW-0413">Isomerase</keyword>
<dbReference type="GO" id="GO:0008616">
    <property type="term" value="P:tRNA queuosine(34) biosynthetic process"/>
    <property type="evidence" value="ECO:0007669"/>
    <property type="project" value="UniProtKB-UniRule"/>
</dbReference>
<keyword evidence="2 5" id="KW-0808">Transferase</keyword>
<sequence length="364" mass="40289">MKLSDFNYSLDTTLIAQKPAEWRDHSRLLVVDTGRAEIAHRHFFNIVNFFQAGDVLVLNDSKVLAARLLGRKESGGRVEVFLLQQKNSRTWECLVKGKNTAGAKIIFDKKLTGIITKEKDGFGVTFNIAGKKLSAIIAAIGLTPLPPYIKKVPTASDRMRYQTVYAANKKLGSVAAPTAGLHFTKVILKKLARKGVHLEYVTLHVGLGTFLPVKVTDITKHTMHAERVEVSAQTLRAIARAKRDGRRVIACGTTSVRVLESIVAGHLTSNSVKKISGEVNIFIYPGFKFQIVDALITNFHLPKSTLLMLVAAFLEHKGYSHGAREIKRLYAVAQREKYHFFSYGDAMLIISPPAPLLSKERGGE</sequence>
<reference evidence="6 7" key="1">
    <citation type="journal article" date="2016" name="Nat. Commun.">
        <title>Thousands of microbial genomes shed light on interconnected biogeochemical processes in an aquifer system.</title>
        <authorList>
            <person name="Anantharaman K."/>
            <person name="Brown C.T."/>
            <person name="Hug L.A."/>
            <person name="Sharon I."/>
            <person name="Castelle C.J."/>
            <person name="Probst A.J."/>
            <person name="Thomas B.C."/>
            <person name="Singh A."/>
            <person name="Wilkins M.J."/>
            <person name="Karaoz U."/>
            <person name="Brodie E.L."/>
            <person name="Williams K.H."/>
            <person name="Hubbard S.S."/>
            <person name="Banfield J.F."/>
        </authorList>
    </citation>
    <scope>NUCLEOTIDE SEQUENCE [LARGE SCALE GENOMIC DNA]</scope>
</reference>
<dbReference type="Gene3D" id="3.40.1780.10">
    <property type="entry name" value="QueA-like"/>
    <property type="match status" value="1"/>
</dbReference>
<comment type="caution">
    <text evidence="6">The sequence shown here is derived from an EMBL/GenBank/DDBJ whole genome shotgun (WGS) entry which is preliminary data.</text>
</comment>
<proteinExistence type="inferred from homology"/>
<dbReference type="Pfam" id="PF02547">
    <property type="entry name" value="Queuosine_synth"/>
    <property type="match status" value="1"/>
</dbReference>
<evidence type="ECO:0000256" key="3">
    <source>
        <dbReference type="ARBA" id="ARBA00022691"/>
    </source>
</evidence>
<comment type="subunit">
    <text evidence="5">Monomer.</text>
</comment>
<evidence type="ECO:0000256" key="1">
    <source>
        <dbReference type="ARBA" id="ARBA00022490"/>
    </source>
</evidence>
<dbReference type="NCBIfam" id="NF001140">
    <property type="entry name" value="PRK00147.1"/>
    <property type="match status" value="1"/>
</dbReference>
<evidence type="ECO:0000313" key="6">
    <source>
        <dbReference type="EMBL" id="OGF26468.1"/>
    </source>
</evidence>
<dbReference type="GO" id="GO:0005737">
    <property type="term" value="C:cytoplasm"/>
    <property type="evidence" value="ECO:0007669"/>
    <property type="project" value="UniProtKB-SubCell"/>
</dbReference>
<dbReference type="STRING" id="1797995.A2242_03540"/>
<dbReference type="InterPro" id="IPR042118">
    <property type="entry name" value="QueA_dom1"/>
</dbReference>
<accession>A0A1F5SIC7</accession>
<gene>
    <name evidence="5" type="primary">queA</name>
    <name evidence="6" type="ORF">A2242_03540</name>
</gene>
<organism evidence="6 7">
    <name type="scientific">Candidatus Falkowbacteria bacterium RIFOXYA2_FULL_47_9</name>
    <dbReference type="NCBI Taxonomy" id="1797995"/>
    <lineage>
        <taxon>Bacteria</taxon>
        <taxon>Candidatus Falkowiibacteriota</taxon>
    </lineage>
</organism>
<dbReference type="AlphaFoldDB" id="A0A1F5SIC7"/>
<dbReference type="UniPathway" id="UPA00392"/>
<protein>
    <recommendedName>
        <fullName evidence="5">S-adenosylmethionine:tRNA ribosyltransferase-isomerase</fullName>
        <ecNumber evidence="5">2.4.99.17</ecNumber>
    </recommendedName>
    <alternativeName>
        <fullName evidence="5">Queuosine biosynthesis protein QueA</fullName>
    </alternativeName>
</protein>
<dbReference type="SUPFAM" id="SSF111337">
    <property type="entry name" value="QueA-like"/>
    <property type="match status" value="1"/>
</dbReference>
<name>A0A1F5SIC7_9BACT</name>
<dbReference type="InterPro" id="IPR036100">
    <property type="entry name" value="QueA_sf"/>
</dbReference>
<keyword evidence="1 5" id="KW-0963">Cytoplasm</keyword>
<keyword evidence="3 5" id="KW-0949">S-adenosyl-L-methionine</keyword>